<dbReference type="Proteomes" id="UP001649381">
    <property type="component" value="Unassembled WGS sequence"/>
</dbReference>
<dbReference type="InterPro" id="IPR058867">
    <property type="entry name" value="YtzJ"/>
</dbReference>
<reference evidence="1 2" key="1">
    <citation type="submission" date="2022-01" db="EMBL/GenBank/DDBJ databases">
        <title>Alkalihalobacillus sp. EGI L200015, a novel bacterium isolated from a salt lake sediment.</title>
        <authorList>
            <person name="Gao L."/>
            <person name="Fang B.-Z."/>
            <person name="Li W.-J."/>
        </authorList>
    </citation>
    <scope>NUCLEOTIDE SEQUENCE [LARGE SCALE GENOMIC DNA]</scope>
    <source>
        <strain evidence="1 2">KCTC 12718</strain>
    </source>
</reference>
<dbReference type="RefSeq" id="WP_236334455.1">
    <property type="nucleotide sequence ID" value="NZ_JAKIJS010000001.1"/>
</dbReference>
<protein>
    <submittedName>
        <fullName evidence="1">Uncharacterized protein</fullName>
    </submittedName>
</protein>
<gene>
    <name evidence="1" type="ORF">L2716_10795</name>
</gene>
<accession>A0ABS9GZN6</accession>
<sequence>MIINRKEMAKAKVEKLLSGYSAFAETKEVAELIKKQAIELNIDFVEDVTEIGSWFIPAKPQQQ</sequence>
<organism evidence="1 2">
    <name type="scientific">Pseudalkalibacillus berkeleyi</name>
    <dbReference type="NCBI Taxonomy" id="1069813"/>
    <lineage>
        <taxon>Bacteria</taxon>
        <taxon>Bacillati</taxon>
        <taxon>Bacillota</taxon>
        <taxon>Bacilli</taxon>
        <taxon>Bacillales</taxon>
        <taxon>Fictibacillaceae</taxon>
        <taxon>Pseudalkalibacillus</taxon>
    </lineage>
</organism>
<keyword evidence="2" id="KW-1185">Reference proteome</keyword>
<name>A0ABS9GZN6_9BACL</name>
<comment type="caution">
    <text evidence="1">The sequence shown here is derived from an EMBL/GenBank/DDBJ whole genome shotgun (WGS) entry which is preliminary data.</text>
</comment>
<evidence type="ECO:0000313" key="2">
    <source>
        <dbReference type="Proteomes" id="UP001649381"/>
    </source>
</evidence>
<evidence type="ECO:0000313" key="1">
    <source>
        <dbReference type="EMBL" id="MCF6138212.1"/>
    </source>
</evidence>
<dbReference type="EMBL" id="JAKIJS010000001">
    <property type="protein sequence ID" value="MCF6138212.1"/>
    <property type="molecule type" value="Genomic_DNA"/>
</dbReference>
<dbReference type="Pfam" id="PF26326">
    <property type="entry name" value="YtzJ"/>
    <property type="match status" value="1"/>
</dbReference>
<proteinExistence type="predicted"/>